<reference evidence="2" key="1">
    <citation type="submission" date="2021-01" db="EMBL/GenBank/DDBJ databases">
        <title>Tabrizicola alba sp. nov. a motile alkaliphilic bacterium isolated from a soda lake.</title>
        <authorList>
            <person name="Szuroczki S."/>
            <person name="Abbaszade G."/>
            <person name="Schumann P."/>
            <person name="Toth E."/>
        </authorList>
    </citation>
    <scope>NUCLEOTIDE SEQUENCE</scope>
    <source>
        <strain evidence="2">DMG-N-6</strain>
    </source>
</reference>
<dbReference type="GO" id="GO:0006950">
    <property type="term" value="P:response to stress"/>
    <property type="evidence" value="ECO:0007669"/>
    <property type="project" value="TreeGrafter"/>
</dbReference>
<dbReference type="PANTHER" id="PTHR33164:SF43">
    <property type="entry name" value="HTH-TYPE TRANSCRIPTIONAL REPRESSOR YETL"/>
    <property type="match status" value="1"/>
</dbReference>
<gene>
    <name evidence="2" type="ORF">JL811_17270</name>
</gene>
<comment type="caution">
    <text evidence="2">The sequence shown here is derived from an EMBL/GenBank/DDBJ whole genome shotgun (WGS) entry which is preliminary data.</text>
</comment>
<accession>A0A8K0Y297</accession>
<feature type="domain" description="HTH marR-type" evidence="1">
    <location>
        <begin position="11"/>
        <end position="141"/>
    </location>
</feature>
<dbReference type="InterPro" id="IPR036388">
    <property type="entry name" value="WH-like_DNA-bd_sf"/>
</dbReference>
<dbReference type="Pfam" id="PF12802">
    <property type="entry name" value="MarR_2"/>
    <property type="match status" value="1"/>
</dbReference>
<dbReference type="Proteomes" id="UP000648908">
    <property type="component" value="Unassembled WGS sequence"/>
</dbReference>
<protein>
    <submittedName>
        <fullName evidence="2">MarR family transcriptional regulator</fullName>
    </submittedName>
</protein>
<keyword evidence="3" id="KW-1185">Reference proteome</keyword>
<dbReference type="AlphaFoldDB" id="A0A8K0Y297"/>
<dbReference type="InterPro" id="IPR039422">
    <property type="entry name" value="MarR/SlyA-like"/>
</dbReference>
<dbReference type="InterPro" id="IPR036390">
    <property type="entry name" value="WH_DNA-bd_sf"/>
</dbReference>
<dbReference type="PANTHER" id="PTHR33164">
    <property type="entry name" value="TRANSCRIPTIONAL REGULATOR, MARR FAMILY"/>
    <property type="match status" value="1"/>
</dbReference>
<sequence>MSATASPSDLTDHLGYWLRMVSNAVSHGFARRVEAEGVTVAEWVFLRALFDSEGMAPTVLADRMGMTRGAISKLADRVEAKGLILRQGAAGRGQILSLTTAARALVPRLAALADANDAAFLAPLSAADRLALAGILQSLAAAHGLTAAPLD</sequence>
<dbReference type="SMART" id="SM00347">
    <property type="entry name" value="HTH_MARR"/>
    <property type="match status" value="1"/>
</dbReference>
<evidence type="ECO:0000313" key="2">
    <source>
        <dbReference type="EMBL" id="MBL4918977.1"/>
    </source>
</evidence>
<dbReference type="PROSITE" id="PS50995">
    <property type="entry name" value="HTH_MARR_2"/>
    <property type="match status" value="1"/>
</dbReference>
<name>A0A8K0Y297_9RHOB</name>
<evidence type="ECO:0000259" key="1">
    <source>
        <dbReference type="PROSITE" id="PS50995"/>
    </source>
</evidence>
<evidence type="ECO:0000313" key="3">
    <source>
        <dbReference type="Proteomes" id="UP000648908"/>
    </source>
</evidence>
<dbReference type="SUPFAM" id="SSF46785">
    <property type="entry name" value="Winged helix' DNA-binding domain"/>
    <property type="match status" value="1"/>
</dbReference>
<dbReference type="GO" id="GO:0003700">
    <property type="term" value="F:DNA-binding transcription factor activity"/>
    <property type="evidence" value="ECO:0007669"/>
    <property type="project" value="InterPro"/>
</dbReference>
<dbReference type="Gene3D" id="1.10.10.10">
    <property type="entry name" value="Winged helix-like DNA-binding domain superfamily/Winged helix DNA-binding domain"/>
    <property type="match status" value="1"/>
</dbReference>
<organism evidence="2 3">
    <name type="scientific">Szabonella alba</name>
    <dbReference type="NCBI Taxonomy" id="2804194"/>
    <lineage>
        <taxon>Bacteria</taxon>
        <taxon>Pseudomonadati</taxon>
        <taxon>Pseudomonadota</taxon>
        <taxon>Alphaproteobacteria</taxon>
        <taxon>Rhodobacterales</taxon>
        <taxon>Paracoccaceae</taxon>
        <taxon>Szabonella</taxon>
    </lineage>
</organism>
<dbReference type="EMBL" id="JAESVN010000011">
    <property type="protein sequence ID" value="MBL4918977.1"/>
    <property type="molecule type" value="Genomic_DNA"/>
</dbReference>
<dbReference type="RefSeq" id="WP_202689959.1">
    <property type="nucleotide sequence ID" value="NZ_JAESVN010000011.1"/>
</dbReference>
<proteinExistence type="predicted"/>
<dbReference type="InterPro" id="IPR000835">
    <property type="entry name" value="HTH_MarR-typ"/>
</dbReference>